<dbReference type="PANTHER" id="PTHR42788">
    <property type="entry name" value="TAURINE IMPORT ATP-BINDING PROTEIN-RELATED"/>
    <property type="match status" value="1"/>
</dbReference>
<dbReference type="Pfam" id="PF00005">
    <property type="entry name" value="ABC_tran"/>
    <property type="match status" value="1"/>
</dbReference>
<dbReference type="AlphaFoldDB" id="A0A5B2VUK9"/>
<dbReference type="InterPro" id="IPR003439">
    <property type="entry name" value="ABC_transporter-like_ATP-bd"/>
</dbReference>
<proteinExistence type="inferred from homology"/>
<sequence length="255" mass="27623">MESVITIRDLSLAFNREGRTTRVLEGLDLDVGRGEFVALVGPSGVGKSTLLRVLAGLATGDGGTVEIAPAQPGRRAVALVFQDARLLPWRRVIDNAAFGLEKMRLSRTERRSRARAALEVVGLADLAERWPFQLSGGQRQRVALARALAVEPDVLLMDEPFSALDAITREALQDELICVRAATGRTILFVTHDIEEAAYLADRIVVLAGSPGRIVATHRIETPHPRDRAGLGLQRASRAVRASLDEERLVDGAAI</sequence>
<keyword evidence="10" id="KW-1185">Reference proteome</keyword>
<dbReference type="InterPro" id="IPR050166">
    <property type="entry name" value="ABC_transporter_ATP-bind"/>
</dbReference>
<evidence type="ECO:0000256" key="7">
    <source>
        <dbReference type="ARBA" id="ARBA00023136"/>
    </source>
</evidence>
<dbReference type="RefSeq" id="WP_149815599.1">
    <property type="nucleotide sequence ID" value="NZ_VUOA01000006.1"/>
</dbReference>
<dbReference type="Gene3D" id="3.40.50.300">
    <property type="entry name" value="P-loop containing nucleotide triphosphate hydrolases"/>
    <property type="match status" value="1"/>
</dbReference>
<dbReference type="PROSITE" id="PS00211">
    <property type="entry name" value="ABC_TRANSPORTER_1"/>
    <property type="match status" value="1"/>
</dbReference>
<name>A0A5B2VUK9_9HYPH</name>
<dbReference type="SMART" id="SM00382">
    <property type="entry name" value="AAA"/>
    <property type="match status" value="1"/>
</dbReference>
<evidence type="ECO:0000313" key="9">
    <source>
        <dbReference type="EMBL" id="KAA2242328.1"/>
    </source>
</evidence>
<comment type="caution">
    <text evidence="9">The sequence shown here is derived from an EMBL/GenBank/DDBJ whole genome shotgun (WGS) entry which is preliminary data.</text>
</comment>
<organism evidence="9 10">
    <name type="scientific">Salinarimonas soli</name>
    <dbReference type="NCBI Taxonomy" id="1638099"/>
    <lineage>
        <taxon>Bacteria</taxon>
        <taxon>Pseudomonadati</taxon>
        <taxon>Pseudomonadota</taxon>
        <taxon>Alphaproteobacteria</taxon>
        <taxon>Hyphomicrobiales</taxon>
        <taxon>Salinarimonadaceae</taxon>
        <taxon>Salinarimonas</taxon>
    </lineage>
</organism>
<dbReference type="PANTHER" id="PTHR42788:SF17">
    <property type="entry name" value="ALIPHATIC SULFONATES IMPORT ATP-BINDING PROTEIN SSUB"/>
    <property type="match status" value="1"/>
</dbReference>
<dbReference type="GO" id="GO:0016887">
    <property type="term" value="F:ATP hydrolysis activity"/>
    <property type="evidence" value="ECO:0007669"/>
    <property type="project" value="InterPro"/>
</dbReference>
<dbReference type="GO" id="GO:0005524">
    <property type="term" value="F:ATP binding"/>
    <property type="evidence" value="ECO:0007669"/>
    <property type="project" value="UniProtKB-KW"/>
</dbReference>
<reference evidence="9 10" key="1">
    <citation type="submission" date="2019-09" db="EMBL/GenBank/DDBJ databases">
        <title>Salinarimonas rosea gen. nov., sp. nov., a new member of the a-2 subgroup of the Proteobacteria.</title>
        <authorList>
            <person name="Liu J."/>
        </authorList>
    </citation>
    <scope>NUCLEOTIDE SEQUENCE [LARGE SCALE GENOMIC DNA]</scope>
    <source>
        <strain evidence="9 10">BN140002</strain>
    </source>
</reference>
<dbReference type="PROSITE" id="PS50893">
    <property type="entry name" value="ABC_TRANSPORTER_2"/>
    <property type="match status" value="1"/>
</dbReference>
<evidence type="ECO:0000256" key="5">
    <source>
        <dbReference type="ARBA" id="ARBA00022840"/>
    </source>
</evidence>
<keyword evidence="4" id="KW-0547">Nucleotide-binding</keyword>
<keyword evidence="5 9" id="KW-0067">ATP-binding</keyword>
<accession>A0A5B2VUK9</accession>
<dbReference type="SUPFAM" id="SSF52540">
    <property type="entry name" value="P-loop containing nucleoside triphosphate hydrolases"/>
    <property type="match status" value="1"/>
</dbReference>
<dbReference type="InterPro" id="IPR017871">
    <property type="entry name" value="ABC_transporter-like_CS"/>
</dbReference>
<evidence type="ECO:0000313" key="10">
    <source>
        <dbReference type="Proteomes" id="UP000323142"/>
    </source>
</evidence>
<evidence type="ECO:0000256" key="2">
    <source>
        <dbReference type="ARBA" id="ARBA00022448"/>
    </source>
</evidence>
<dbReference type="OrthoDB" id="9797536at2"/>
<dbReference type="InterPro" id="IPR027417">
    <property type="entry name" value="P-loop_NTPase"/>
</dbReference>
<evidence type="ECO:0000256" key="6">
    <source>
        <dbReference type="ARBA" id="ARBA00022967"/>
    </source>
</evidence>
<reference evidence="9 10" key="2">
    <citation type="submission" date="2019-09" db="EMBL/GenBank/DDBJ databases">
        <authorList>
            <person name="Jin C."/>
        </authorList>
    </citation>
    <scope>NUCLEOTIDE SEQUENCE [LARGE SCALE GENOMIC DNA]</scope>
    <source>
        <strain evidence="9 10">BN140002</strain>
    </source>
</reference>
<keyword evidence="6" id="KW-1278">Translocase</keyword>
<evidence type="ECO:0000256" key="1">
    <source>
        <dbReference type="ARBA" id="ARBA00005417"/>
    </source>
</evidence>
<evidence type="ECO:0000256" key="3">
    <source>
        <dbReference type="ARBA" id="ARBA00022475"/>
    </source>
</evidence>
<gene>
    <name evidence="9" type="ORF">F0L46_03320</name>
</gene>
<keyword evidence="7" id="KW-0472">Membrane</keyword>
<dbReference type="EMBL" id="VUOA01000006">
    <property type="protein sequence ID" value="KAA2242328.1"/>
    <property type="molecule type" value="Genomic_DNA"/>
</dbReference>
<comment type="similarity">
    <text evidence="1">Belongs to the ABC transporter superfamily.</text>
</comment>
<feature type="domain" description="ABC transporter" evidence="8">
    <location>
        <begin position="7"/>
        <end position="234"/>
    </location>
</feature>
<keyword evidence="2" id="KW-0813">Transport</keyword>
<dbReference type="InterPro" id="IPR003593">
    <property type="entry name" value="AAA+_ATPase"/>
</dbReference>
<protein>
    <submittedName>
        <fullName evidence="9">ABC transporter ATP-binding protein</fullName>
    </submittedName>
</protein>
<evidence type="ECO:0000259" key="8">
    <source>
        <dbReference type="PROSITE" id="PS50893"/>
    </source>
</evidence>
<dbReference type="Proteomes" id="UP000323142">
    <property type="component" value="Unassembled WGS sequence"/>
</dbReference>
<evidence type="ECO:0000256" key="4">
    <source>
        <dbReference type="ARBA" id="ARBA00022741"/>
    </source>
</evidence>
<dbReference type="CDD" id="cd03293">
    <property type="entry name" value="ABC_NrtD_SsuB_transporters"/>
    <property type="match status" value="1"/>
</dbReference>
<keyword evidence="3" id="KW-1003">Cell membrane</keyword>